<evidence type="ECO:0000256" key="1">
    <source>
        <dbReference type="SAM" id="MobiDB-lite"/>
    </source>
</evidence>
<evidence type="ECO:0000313" key="2">
    <source>
        <dbReference type="EMBL" id="KAK2100576.1"/>
    </source>
</evidence>
<comment type="caution">
    <text evidence="2">The sequence shown here is derived from an EMBL/GenBank/DDBJ whole genome shotgun (WGS) entry which is preliminary data.</text>
</comment>
<feature type="region of interest" description="Disordered" evidence="1">
    <location>
        <begin position="1"/>
        <end position="53"/>
    </location>
</feature>
<dbReference type="EMBL" id="JASSZA010000010">
    <property type="protein sequence ID" value="KAK2100576.1"/>
    <property type="molecule type" value="Genomic_DNA"/>
</dbReference>
<sequence>MRAATRNPGAAGDWPGAGGRARRRRDGRGGGAGAARGGVSAEAAGAAAAPGSGSGGRAMWLLGPLCLLLSSAAGESGGGRRTSRGARGAGRGALRSVAFASPPGAGRSPGVGVRGGRTPAPGWPGPCRGAAAGCAPSYCVGVRAGSCCAARAGGALCAARVWGARRLPRLGVARVWPCV</sequence>
<evidence type="ECO:0008006" key="4">
    <source>
        <dbReference type="Google" id="ProtNLM"/>
    </source>
</evidence>
<evidence type="ECO:0000313" key="3">
    <source>
        <dbReference type="Proteomes" id="UP001266305"/>
    </source>
</evidence>
<name>A0ABQ9UU44_SAGOE</name>
<dbReference type="Proteomes" id="UP001266305">
    <property type="component" value="Unassembled WGS sequence"/>
</dbReference>
<keyword evidence="3" id="KW-1185">Reference proteome</keyword>
<reference evidence="2 3" key="1">
    <citation type="submission" date="2023-05" db="EMBL/GenBank/DDBJ databases">
        <title>B98-5 Cell Line De Novo Hybrid Assembly: An Optical Mapping Approach.</title>
        <authorList>
            <person name="Kananen K."/>
            <person name="Auerbach J.A."/>
            <person name="Kautto E."/>
            <person name="Blachly J.S."/>
        </authorList>
    </citation>
    <scope>NUCLEOTIDE SEQUENCE [LARGE SCALE GENOMIC DNA]</scope>
    <source>
        <strain evidence="2">B95-8</strain>
        <tissue evidence="2">Cell line</tissue>
    </source>
</reference>
<feature type="compositionally biased region" description="Low complexity" evidence="1">
    <location>
        <begin position="37"/>
        <end position="53"/>
    </location>
</feature>
<gene>
    <name evidence="2" type="ORF">P7K49_021924</name>
</gene>
<protein>
    <recommendedName>
        <fullName evidence="4">Shadow of prion protein</fullName>
    </recommendedName>
</protein>
<proteinExistence type="predicted"/>
<organism evidence="2 3">
    <name type="scientific">Saguinus oedipus</name>
    <name type="common">Cotton-top tamarin</name>
    <name type="synonym">Oedipomidas oedipus</name>
    <dbReference type="NCBI Taxonomy" id="9490"/>
    <lineage>
        <taxon>Eukaryota</taxon>
        <taxon>Metazoa</taxon>
        <taxon>Chordata</taxon>
        <taxon>Craniata</taxon>
        <taxon>Vertebrata</taxon>
        <taxon>Euteleostomi</taxon>
        <taxon>Mammalia</taxon>
        <taxon>Eutheria</taxon>
        <taxon>Euarchontoglires</taxon>
        <taxon>Primates</taxon>
        <taxon>Haplorrhini</taxon>
        <taxon>Platyrrhini</taxon>
        <taxon>Cebidae</taxon>
        <taxon>Callitrichinae</taxon>
        <taxon>Saguinus</taxon>
    </lineage>
</organism>
<accession>A0ABQ9UU44</accession>